<evidence type="ECO:0000313" key="2">
    <source>
        <dbReference type="RefSeq" id="XP_022291028.1"/>
    </source>
</evidence>
<dbReference type="AlphaFoldDB" id="A0A8B8AKB5"/>
<organism evidence="1 2">
    <name type="scientific">Crassostrea virginica</name>
    <name type="common">Eastern oyster</name>
    <dbReference type="NCBI Taxonomy" id="6565"/>
    <lineage>
        <taxon>Eukaryota</taxon>
        <taxon>Metazoa</taxon>
        <taxon>Spiralia</taxon>
        <taxon>Lophotrochozoa</taxon>
        <taxon>Mollusca</taxon>
        <taxon>Bivalvia</taxon>
        <taxon>Autobranchia</taxon>
        <taxon>Pteriomorphia</taxon>
        <taxon>Ostreida</taxon>
        <taxon>Ostreoidea</taxon>
        <taxon>Ostreidae</taxon>
        <taxon>Crassostrea</taxon>
    </lineage>
</organism>
<keyword evidence="1" id="KW-1185">Reference proteome</keyword>
<gene>
    <name evidence="2" type="primary">LOC111102527</name>
</gene>
<dbReference type="Proteomes" id="UP000694844">
    <property type="component" value="Chromosome 7"/>
</dbReference>
<reference evidence="2" key="1">
    <citation type="submission" date="2025-08" db="UniProtKB">
        <authorList>
            <consortium name="RefSeq"/>
        </authorList>
    </citation>
    <scope>IDENTIFICATION</scope>
    <source>
        <tissue evidence="2">Whole sample</tissue>
    </source>
</reference>
<proteinExistence type="predicted"/>
<name>A0A8B8AKB5_CRAVI</name>
<dbReference type="GeneID" id="111102527"/>
<protein>
    <submittedName>
        <fullName evidence="2">Uncharacterized protein LOC111102527</fullName>
    </submittedName>
</protein>
<accession>A0A8B8AKB5</accession>
<dbReference type="RefSeq" id="XP_022291028.1">
    <property type="nucleotide sequence ID" value="XM_022435320.1"/>
</dbReference>
<sequence length="218" mass="24103">MDLMDAVSVLVFMWIKHALVDGAITIILGISELNGVTDFVIDQGLQEQHIISQSQCWITSKFTGNLYVVGNNTCNINFDHNNTFIISVCAGRRKGFRANVVKTETLLFIFKFTATEKRSLQQDVRLTIYAATTAAGLFSVTCGSAVGGATRTRELMGTTDSSQLMGTTDSSQGTTGYVLSYNKTYTESLLKLDCEQHTCKSSLKKMKSYITLRCFILR</sequence>
<evidence type="ECO:0000313" key="1">
    <source>
        <dbReference type="Proteomes" id="UP000694844"/>
    </source>
</evidence>
<dbReference type="KEGG" id="cvn:111102527"/>